<protein>
    <submittedName>
        <fullName evidence="1">Uncharacterized protein</fullName>
    </submittedName>
</protein>
<reference evidence="1" key="1">
    <citation type="submission" date="2022-04" db="EMBL/GenBank/DDBJ databases">
        <title>Genome of the entomopathogenic fungus Entomophthora muscae.</title>
        <authorList>
            <person name="Elya C."/>
            <person name="Lovett B.R."/>
            <person name="Lee E."/>
            <person name="Macias A.M."/>
            <person name="Hajek A.E."/>
            <person name="De Bivort B.L."/>
            <person name="Kasson M.T."/>
            <person name="De Fine Licht H.H."/>
            <person name="Stajich J.E."/>
        </authorList>
    </citation>
    <scope>NUCLEOTIDE SEQUENCE</scope>
    <source>
        <strain evidence="1">Berkeley</strain>
    </source>
</reference>
<evidence type="ECO:0000313" key="2">
    <source>
        <dbReference type="Proteomes" id="UP001165960"/>
    </source>
</evidence>
<sequence length="386" mass="42484">MAKSSLDSSSYIATHPEKGSSKQRLTKAALPDQPGTHALYYKERYKQAKALLRVAAKQNLKAEKELANAKSEILQLQKQQNEFLNQLVKNSSDQEGSEVATTSGPVTTPSVSRKRSLKPYDFLPRAALSGTPSKKTKQMSSVVEPSNSKLKKPRQKRDLEKARRVQSVPLNADGSFTLPTQVSIFTVISLGKIDHERPSFHSYRYIMPIGYKVLRYYRSTINPTAQTCYTSSILDGNSGPKFQVVAEDRPNEPFLSDTPSGAWTQILKQASKVRNLQVANSGSGPEYYGLAHPTIAYMIQSLPNARLCSNYHWQNFDILPLNSTQIRSSAAPPLPELPEDAVADQKDASPTSTNLSTTSKLGQSCDGLGSSDHEKESSPSRTPHSN</sequence>
<organism evidence="1 2">
    <name type="scientific">Entomophthora muscae</name>
    <dbReference type="NCBI Taxonomy" id="34485"/>
    <lineage>
        <taxon>Eukaryota</taxon>
        <taxon>Fungi</taxon>
        <taxon>Fungi incertae sedis</taxon>
        <taxon>Zoopagomycota</taxon>
        <taxon>Entomophthoromycotina</taxon>
        <taxon>Entomophthoromycetes</taxon>
        <taxon>Entomophthorales</taxon>
        <taxon>Entomophthoraceae</taxon>
        <taxon>Entomophthora</taxon>
    </lineage>
</organism>
<accession>A0ACC2TCV9</accession>
<evidence type="ECO:0000313" key="1">
    <source>
        <dbReference type="EMBL" id="KAJ9072425.1"/>
    </source>
</evidence>
<proteinExistence type="predicted"/>
<dbReference type="Proteomes" id="UP001165960">
    <property type="component" value="Unassembled WGS sequence"/>
</dbReference>
<keyword evidence="2" id="KW-1185">Reference proteome</keyword>
<name>A0ACC2TCV9_9FUNG</name>
<dbReference type="EMBL" id="QTSX02003010">
    <property type="protein sequence ID" value="KAJ9072425.1"/>
    <property type="molecule type" value="Genomic_DNA"/>
</dbReference>
<gene>
    <name evidence="1" type="ORF">DSO57_1027652</name>
</gene>
<comment type="caution">
    <text evidence="1">The sequence shown here is derived from an EMBL/GenBank/DDBJ whole genome shotgun (WGS) entry which is preliminary data.</text>
</comment>